<keyword evidence="1" id="KW-1133">Transmembrane helix</keyword>
<evidence type="ECO:0008006" key="4">
    <source>
        <dbReference type="Google" id="ProtNLM"/>
    </source>
</evidence>
<reference evidence="2 3" key="1">
    <citation type="journal article" date="2013" name="Genome Biol. Evol.">
        <title>Genomes of Stigonematalean cyanobacteria (subsection V) and the evolution of oxygenic photosynthesis from prokaryotes to plastids.</title>
        <authorList>
            <person name="Dagan T."/>
            <person name="Roettger M."/>
            <person name="Stucken K."/>
            <person name="Landan G."/>
            <person name="Koch R."/>
            <person name="Major P."/>
            <person name="Gould S.B."/>
            <person name="Goremykin V.V."/>
            <person name="Rippka R."/>
            <person name="Tandeau de Marsac N."/>
            <person name="Gugger M."/>
            <person name="Lockhart P.J."/>
            <person name="Allen J.F."/>
            <person name="Brune I."/>
            <person name="Maus I."/>
            <person name="Puhler A."/>
            <person name="Martin W.F."/>
        </authorList>
    </citation>
    <scope>NUCLEOTIDE SEQUENCE [LARGE SCALE GENOMIC DNA]</scope>
    <source>
        <strain evidence="2 3">PCC 7110</strain>
    </source>
</reference>
<dbReference type="InterPro" id="IPR003795">
    <property type="entry name" value="DUF192"/>
</dbReference>
<proteinExistence type="predicted"/>
<keyword evidence="1" id="KW-0472">Membrane</keyword>
<name>A0A139WQL6_9CYAN</name>
<evidence type="ECO:0000313" key="2">
    <source>
        <dbReference type="EMBL" id="KYC34713.1"/>
    </source>
</evidence>
<protein>
    <recommendedName>
        <fullName evidence="4">DUF192 domain-containing protein</fullName>
    </recommendedName>
</protein>
<accession>A0A139WQL6</accession>
<dbReference type="PANTHER" id="PTHR37953">
    <property type="entry name" value="UPF0127 PROTEIN MJ1496"/>
    <property type="match status" value="1"/>
</dbReference>
<dbReference type="Pfam" id="PF02643">
    <property type="entry name" value="DUF192"/>
    <property type="match status" value="1"/>
</dbReference>
<keyword evidence="1" id="KW-0812">Transmembrane</keyword>
<sequence>MSMTTATNHSTTKQHNIGKFLLRTLQIVGPIAGFLAATSPLIYIALFHHPQKLPISATLTSNNQTIELEVAKQPHELEKGLRFRKAIPMNRGMLFVPQNPQQINVWMKNMNFPIDIVFIRNGSVKSIIKNVKPCGKEPCPIYSSQTEVDKVIELPASTTNNLNLKSGSKVNIKFVQPQTQ</sequence>
<dbReference type="STRING" id="128403.WA1_49165"/>
<evidence type="ECO:0000313" key="3">
    <source>
        <dbReference type="Proteomes" id="UP000076925"/>
    </source>
</evidence>
<dbReference type="AlphaFoldDB" id="A0A139WQL6"/>
<comment type="caution">
    <text evidence="2">The sequence shown here is derived from an EMBL/GenBank/DDBJ whole genome shotgun (WGS) entry which is preliminary data.</text>
</comment>
<organism evidence="2 3">
    <name type="scientific">Scytonema hofmannii PCC 7110</name>
    <dbReference type="NCBI Taxonomy" id="128403"/>
    <lineage>
        <taxon>Bacteria</taxon>
        <taxon>Bacillati</taxon>
        <taxon>Cyanobacteriota</taxon>
        <taxon>Cyanophyceae</taxon>
        <taxon>Nostocales</taxon>
        <taxon>Scytonemataceae</taxon>
        <taxon>Scytonema</taxon>
    </lineage>
</organism>
<keyword evidence="3" id="KW-1185">Reference proteome</keyword>
<dbReference type="PANTHER" id="PTHR37953:SF1">
    <property type="entry name" value="UPF0127 PROTEIN MJ1496"/>
    <property type="match status" value="1"/>
</dbReference>
<evidence type="ECO:0000256" key="1">
    <source>
        <dbReference type="SAM" id="Phobius"/>
    </source>
</evidence>
<dbReference type="EMBL" id="ANNX02000064">
    <property type="protein sequence ID" value="KYC34713.1"/>
    <property type="molecule type" value="Genomic_DNA"/>
</dbReference>
<dbReference type="Proteomes" id="UP000076925">
    <property type="component" value="Unassembled WGS sequence"/>
</dbReference>
<dbReference type="InterPro" id="IPR038695">
    <property type="entry name" value="Saro_0823-like_sf"/>
</dbReference>
<dbReference type="Gene3D" id="2.60.120.1140">
    <property type="entry name" value="Protein of unknown function DUF192"/>
    <property type="match status" value="1"/>
</dbReference>
<gene>
    <name evidence="2" type="ORF">WA1_49165</name>
</gene>
<feature type="transmembrane region" description="Helical" evidence="1">
    <location>
        <begin position="20"/>
        <end position="46"/>
    </location>
</feature>